<proteinExistence type="predicted"/>
<evidence type="ECO:0000313" key="2">
    <source>
        <dbReference type="EMBL" id="SFC58052.1"/>
    </source>
</evidence>
<organism evidence="2 3">
    <name type="scientific">Pseudoalteromonas denitrificans DSM 6059</name>
    <dbReference type="NCBI Taxonomy" id="1123010"/>
    <lineage>
        <taxon>Bacteria</taxon>
        <taxon>Pseudomonadati</taxon>
        <taxon>Pseudomonadota</taxon>
        <taxon>Gammaproteobacteria</taxon>
        <taxon>Alteromonadales</taxon>
        <taxon>Pseudoalteromonadaceae</taxon>
        <taxon>Pseudoalteromonas</taxon>
    </lineage>
</organism>
<dbReference type="Pfam" id="PF00497">
    <property type="entry name" value="SBP_bac_3"/>
    <property type="match status" value="1"/>
</dbReference>
<evidence type="ECO:0000259" key="1">
    <source>
        <dbReference type="Pfam" id="PF00497"/>
    </source>
</evidence>
<dbReference type="AlphaFoldDB" id="A0A1I1KCP5"/>
<protein>
    <submittedName>
        <fullName evidence="2">Polar amino acid transport system substrate-binding protein</fullName>
    </submittedName>
</protein>
<name>A0A1I1KCP5_9GAMM</name>
<dbReference type="SUPFAM" id="SSF53850">
    <property type="entry name" value="Periplasmic binding protein-like II"/>
    <property type="match status" value="1"/>
</dbReference>
<dbReference type="STRING" id="1123010.SAMN02745724_02018"/>
<keyword evidence="3" id="KW-1185">Reference proteome</keyword>
<evidence type="ECO:0000313" key="3">
    <source>
        <dbReference type="Proteomes" id="UP000198862"/>
    </source>
</evidence>
<accession>A0A1I1KCP5</accession>
<feature type="domain" description="Solute-binding protein family 3/N-terminal" evidence="1">
    <location>
        <begin position="41"/>
        <end position="204"/>
    </location>
</feature>
<gene>
    <name evidence="2" type="ORF">SAMN02745724_02018</name>
</gene>
<dbReference type="EMBL" id="FOLO01000012">
    <property type="protein sequence ID" value="SFC58052.1"/>
    <property type="molecule type" value="Genomic_DNA"/>
</dbReference>
<dbReference type="Gene3D" id="3.40.190.10">
    <property type="entry name" value="Periplasmic binding protein-like II"/>
    <property type="match status" value="2"/>
</dbReference>
<dbReference type="RefSeq" id="WP_091983319.1">
    <property type="nucleotide sequence ID" value="NZ_FOLO01000012.1"/>
</dbReference>
<sequence length="252" mass="28687">MSIILRIILISLISIYSLFSTFPNSFASTEHAVKNNSILVVTEPWPPFNYINKNNQVVGISTKVLKKVMKEAGFDYQIKVYGWNRAYNLSKNNKNTLIYTIFKIDSREPDFQWICPLISTQGVSIYSLKNRNDIKINKLEDLKSYHLGAVGSGVTYDYLISQGFETNINIDIATDELANIRKLFKGRVDLIIQEEEPLALRMQQVGLPISKLKKVFSILSNEERQTCMAMSLDTPKSTILKLQNALNKIQGK</sequence>
<reference evidence="2 3" key="1">
    <citation type="submission" date="2016-10" db="EMBL/GenBank/DDBJ databases">
        <authorList>
            <person name="de Groot N.N."/>
        </authorList>
    </citation>
    <scope>NUCLEOTIDE SEQUENCE [LARGE SCALE GENOMIC DNA]</scope>
    <source>
        <strain evidence="2 3">DSM 6059</strain>
    </source>
</reference>
<dbReference type="PANTHER" id="PTHR38834">
    <property type="entry name" value="PERIPLASMIC SUBSTRATE BINDING PROTEIN FAMILY 3"/>
    <property type="match status" value="1"/>
</dbReference>
<dbReference type="OrthoDB" id="8587856at2"/>
<dbReference type="Proteomes" id="UP000198862">
    <property type="component" value="Unassembled WGS sequence"/>
</dbReference>
<dbReference type="InterPro" id="IPR001638">
    <property type="entry name" value="Solute-binding_3/MltF_N"/>
</dbReference>
<dbReference type="PANTHER" id="PTHR38834:SF3">
    <property type="entry name" value="SOLUTE-BINDING PROTEIN FAMILY 3_N-TERMINAL DOMAIN-CONTAINING PROTEIN"/>
    <property type="match status" value="1"/>
</dbReference>